<evidence type="ECO:0000256" key="7">
    <source>
        <dbReference type="ARBA" id="ARBA00023242"/>
    </source>
</evidence>
<proteinExistence type="inferred from homology"/>
<dbReference type="GO" id="GO:0008180">
    <property type="term" value="C:COP9 signalosome"/>
    <property type="evidence" value="ECO:0007669"/>
    <property type="project" value="UniProtKB-KW"/>
</dbReference>
<evidence type="ECO:0000313" key="10">
    <source>
        <dbReference type="EMBL" id="CAF3652064.1"/>
    </source>
</evidence>
<dbReference type="PANTHER" id="PTHR10758">
    <property type="entry name" value="26S PROTEASOME NON-ATPASE REGULATORY SUBUNIT 3/COP9 SIGNALOSOME COMPLEX SUBUNIT 3"/>
    <property type="match status" value="1"/>
</dbReference>
<evidence type="ECO:0000256" key="6">
    <source>
        <dbReference type="ARBA" id="ARBA00022790"/>
    </source>
</evidence>
<keyword evidence="5" id="KW-0963">Cytoplasm</keyword>
<dbReference type="SMART" id="SM00088">
    <property type="entry name" value="PINT"/>
    <property type="match status" value="1"/>
</dbReference>
<feature type="domain" description="PCI" evidence="8">
    <location>
        <begin position="195"/>
        <end position="374"/>
    </location>
</feature>
<evidence type="ECO:0000256" key="3">
    <source>
        <dbReference type="ARBA" id="ARBA00007084"/>
    </source>
</evidence>
<sequence>MSALDQYVDHIRRLSSDNKYQDLAQSLLGSNVFHKNIQHIETILTTFALPEHTLCALGALHTIARAPSIPDFDRYLTQMETFIQTCSPEQVQYLPHFICDICHVITERLRSQNRARSGIPFLFHALELVRREPGQLLSIHSDLYQLCLLAQWFEPALHYLETDIIEINRENGRFDVKYLLLYYYYGGMIYACVKQYDRAMNFFENVLTIPANVTSLIMIEAYKKYILVKLILITTLSTTTNATSSSLAALPSYTSRSVVQAIRSLCTTYTELANLFNTNDLQHYQEFIHRHQEQFQRDKNLGLVKQTIHSFIRHSIQQLTKTFLTVSLNDLAQRVKLRSAQEAEKYLLDMIENGQIFASINKKDGMVIFHGCPEKFDANAMILKLQEETEKCMTAERQLRELEKDLALSKTYIQRTLALAHDRSKMLL</sequence>
<name>A0A813WWX2_9BILA</name>
<dbReference type="Pfam" id="PF01399">
    <property type="entry name" value="PCI"/>
    <property type="match status" value="1"/>
</dbReference>
<accession>A0A813WWX2</accession>
<dbReference type="EMBL" id="CAJOBC010001060">
    <property type="protein sequence ID" value="CAF3652064.1"/>
    <property type="molecule type" value="Genomic_DNA"/>
</dbReference>
<dbReference type="Pfam" id="PF22788">
    <property type="entry name" value="COP9_hel_rpt"/>
    <property type="match status" value="1"/>
</dbReference>
<reference evidence="9" key="1">
    <citation type="submission" date="2021-02" db="EMBL/GenBank/DDBJ databases">
        <authorList>
            <person name="Nowell W R."/>
        </authorList>
    </citation>
    <scope>NUCLEOTIDE SEQUENCE</scope>
</reference>
<dbReference type="GO" id="GO:0005737">
    <property type="term" value="C:cytoplasm"/>
    <property type="evidence" value="ECO:0007669"/>
    <property type="project" value="UniProtKB-SubCell"/>
</dbReference>
<organism evidence="9 11">
    <name type="scientific">Didymodactylos carnosus</name>
    <dbReference type="NCBI Taxonomy" id="1234261"/>
    <lineage>
        <taxon>Eukaryota</taxon>
        <taxon>Metazoa</taxon>
        <taxon>Spiralia</taxon>
        <taxon>Gnathifera</taxon>
        <taxon>Rotifera</taxon>
        <taxon>Eurotatoria</taxon>
        <taxon>Bdelloidea</taxon>
        <taxon>Philodinida</taxon>
        <taxon>Philodinidae</taxon>
        <taxon>Didymodactylos</taxon>
    </lineage>
</organism>
<gene>
    <name evidence="9" type="ORF">GPM918_LOCUS6765</name>
    <name evidence="10" type="ORF">SRO942_LOCUS6765</name>
</gene>
<evidence type="ECO:0000256" key="2">
    <source>
        <dbReference type="ARBA" id="ARBA00004496"/>
    </source>
</evidence>
<comment type="similarity">
    <text evidence="3">Belongs to the CSN3 family.</text>
</comment>
<evidence type="ECO:0000313" key="9">
    <source>
        <dbReference type="EMBL" id="CAF0864536.1"/>
    </source>
</evidence>
<comment type="caution">
    <text evidence="9">The sequence shown here is derived from an EMBL/GenBank/DDBJ whole genome shotgun (WGS) entry which is preliminary data.</text>
</comment>
<comment type="subcellular location">
    <subcellularLocation>
        <location evidence="2">Cytoplasm</location>
    </subcellularLocation>
    <subcellularLocation>
        <location evidence="1">Nucleus</location>
    </subcellularLocation>
</comment>
<dbReference type="InterPro" id="IPR050756">
    <property type="entry name" value="CSN3"/>
</dbReference>
<keyword evidence="7" id="KW-0539">Nucleus</keyword>
<keyword evidence="6" id="KW-0736">Signalosome</keyword>
<dbReference type="PANTHER" id="PTHR10758:SF1">
    <property type="entry name" value="COP9 SIGNALOSOME COMPLEX SUBUNIT 3"/>
    <property type="match status" value="1"/>
</dbReference>
<evidence type="ECO:0000313" key="11">
    <source>
        <dbReference type="Proteomes" id="UP000663829"/>
    </source>
</evidence>
<evidence type="ECO:0000256" key="1">
    <source>
        <dbReference type="ARBA" id="ARBA00004123"/>
    </source>
</evidence>
<evidence type="ECO:0000256" key="4">
    <source>
        <dbReference type="ARBA" id="ARBA00014878"/>
    </source>
</evidence>
<dbReference type="Gene3D" id="1.25.40.570">
    <property type="match status" value="1"/>
</dbReference>
<protein>
    <recommendedName>
        <fullName evidence="4">COP9 signalosome complex subunit 3</fullName>
    </recommendedName>
</protein>
<keyword evidence="11" id="KW-1185">Reference proteome</keyword>
<evidence type="ECO:0000259" key="8">
    <source>
        <dbReference type="PROSITE" id="PS50250"/>
    </source>
</evidence>
<dbReference type="SUPFAM" id="SSF46785">
    <property type="entry name" value="Winged helix' DNA-binding domain"/>
    <property type="match status" value="1"/>
</dbReference>
<dbReference type="GO" id="GO:0006511">
    <property type="term" value="P:ubiquitin-dependent protein catabolic process"/>
    <property type="evidence" value="ECO:0007669"/>
    <property type="project" value="TreeGrafter"/>
</dbReference>
<dbReference type="InterPro" id="IPR000717">
    <property type="entry name" value="PCI_dom"/>
</dbReference>
<dbReference type="PROSITE" id="PS50250">
    <property type="entry name" value="PCI"/>
    <property type="match status" value="1"/>
</dbReference>
<dbReference type="OrthoDB" id="29061at2759"/>
<dbReference type="InterPro" id="IPR055089">
    <property type="entry name" value="COP9_N"/>
</dbReference>
<dbReference type="EMBL" id="CAJNOQ010001060">
    <property type="protein sequence ID" value="CAF0864536.1"/>
    <property type="molecule type" value="Genomic_DNA"/>
</dbReference>
<dbReference type="Proteomes" id="UP000681722">
    <property type="component" value="Unassembled WGS sequence"/>
</dbReference>
<dbReference type="InterPro" id="IPR036390">
    <property type="entry name" value="WH_DNA-bd_sf"/>
</dbReference>
<dbReference type="Proteomes" id="UP000663829">
    <property type="component" value="Unassembled WGS sequence"/>
</dbReference>
<evidence type="ECO:0000256" key="5">
    <source>
        <dbReference type="ARBA" id="ARBA00022490"/>
    </source>
</evidence>
<dbReference type="AlphaFoldDB" id="A0A813WWX2"/>